<keyword evidence="5" id="KW-0645">Protease</keyword>
<dbReference type="PRINTS" id="PR00999">
    <property type="entry name" value="FUNGALYSIN"/>
</dbReference>
<dbReference type="CDD" id="cd06263">
    <property type="entry name" value="MAM"/>
    <property type="match status" value="2"/>
</dbReference>
<feature type="domain" description="MAM" evidence="16">
    <location>
        <begin position="253"/>
        <end position="416"/>
    </location>
</feature>
<dbReference type="SMART" id="SM00060">
    <property type="entry name" value="FN3"/>
    <property type="match status" value="1"/>
</dbReference>
<evidence type="ECO:0000259" key="16">
    <source>
        <dbReference type="PROSITE" id="PS50060"/>
    </source>
</evidence>
<feature type="region of interest" description="Disordered" evidence="15">
    <location>
        <begin position="411"/>
        <end position="439"/>
    </location>
</feature>
<evidence type="ECO:0000256" key="13">
    <source>
        <dbReference type="ARBA" id="ARBA00023295"/>
    </source>
</evidence>
<dbReference type="Gene3D" id="2.60.120.200">
    <property type="match status" value="2"/>
</dbReference>
<dbReference type="KEGG" id="lnu:N7U66_13395"/>
<keyword evidence="14" id="KW-0624">Polysaccharide degradation</keyword>
<dbReference type="PANTHER" id="PTHR33478:SF1">
    <property type="entry name" value="EXTRACELLULAR METALLOPROTEINASE MEP"/>
    <property type="match status" value="1"/>
</dbReference>
<dbReference type="PROSITE" id="PS50853">
    <property type="entry name" value="FN3"/>
    <property type="match status" value="1"/>
</dbReference>
<dbReference type="GO" id="GO:0005615">
    <property type="term" value="C:extracellular space"/>
    <property type="evidence" value="ECO:0007669"/>
    <property type="project" value="InterPro"/>
</dbReference>
<dbReference type="SUPFAM" id="SSF49265">
    <property type="entry name" value="Fibronectin type III"/>
    <property type="match status" value="1"/>
</dbReference>
<dbReference type="InterPro" id="IPR036116">
    <property type="entry name" value="FN3_sf"/>
</dbReference>
<evidence type="ECO:0000259" key="17">
    <source>
        <dbReference type="PROSITE" id="PS50853"/>
    </source>
</evidence>
<evidence type="ECO:0000256" key="9">
    <source>
        <dbReference type="ARBA" id="ARBA00022833"/>
    </source>
</evidence>
<dbReference type="GO" id="GO:0006508">
    <property type="term" value="P:proteolysis"/>
    <property type="evidence" value="ECO:0007669"/>
    <property type="project" value="UniProtKB-KW"/>
</dbReference>
<dbReference type="InterPro" id="IPR013783">
    <property type="entry name" value="Ig-like_fold"/>
</dbReference>
<dbReference type="GO" id="GO:0004222">
    <property type="term" value="F:metalloendopeptidase activity"/>
    <property type="evidence" value="ECO:0007669"/>
    <property type="project" value="InterPro"/>
</dbReference>
<dbReference type="EMBL" id="CP113088">
    <property type="protein sequence ID" value="WAC01145.1"/>
    <property type="molecule type" value="Genomic_DNA"/>
</dbReference>
<reference evidence="18" key="1">
    <citation type="submission" date="2022-11" db="EMBL/GenBank/DDBJ databases">
        <title>Lacinutrix neustonica HL-RS19T sp. nov., isolated from the surface microlayer sample of brackish Lake Shihwa.</title>
        <authorList>
            <person name="Choi J.Y."/>
            <person name="Hwang C.Y."/>
        </authorList>
    </citation>
    <scope>NUCLEOTIDE SEQUENCE</scope>
    <source>
        <strain evidence="18">HL-RS19</strain>
    </source>
</reference>
<gene>
    <name evidence="18" type="ORF">N7U66_13395</name>
</gene>
<dbReference type="GO" id="GO:0016020">
    <property type="term" value="C:membrane"/>
    <property type="evidence" value="ECO:0007669"/>
    <property type="project" value="InterPro"/>
</dbReference>
<evidence type="ECO:0000256" key="11">
    <source>
        <dbReference type="ARBA" id="ARBA00023145"/>
    </source>
</evidence>
<dbReference type="FunFam" id="2.60.40.10:FF:001114">
    <property type="entry name" value="Chitinase A1"/>
    <property type="match status" value="1"/>
</dbReference>
<accession>A0A9E8SFW6</accession>
<keyword evidence="11" id="KW-0865">Zymogen</keyword>
<dbReference type="GO" id="GO:0000272">
    <property type="term" value="P:polysaccharide catabolic process"/>
    <property type="evidence" value="ECO:0007669"/>
    <property type="project" value="UniProtKB-KW"/>
</dbReference>
<dbReference type="InterPro" id="IPR050371">
    <property type="entry name" value="Fungal_virulence_M36"/>
</dbReference>
<dbReference type="Gene3D" id="1.10.390.10">
    <property type="entry name" value="Neutral Protease Domain 2"/>
    <property type="match status" value="1"/>
</dbReference>
<evidence type="ECO:0000256" key="15">
    <source>
        <dbReference type="SAM" id="MobiDB-lite"/>
    </source>
</evidence>
<dbReference type="CDD" id="cd00063">
    <property type="entry name" value="FN3"/>
    <property type="match status" value="1"/>
</dbReference>
<organism evidence="18 19">
    <name type="scientific">Lacinutrix neustonica</name>
    <dbReference type="NCBI Taxonomy" id="2980107"/>
    <lineage>
        <taxon>Bacteria</taxon>
        <taxon>Pseudomonadati</taxon>
        <taxon>Bacteroidota</taxon>
        <taxon>Flavobacteriia</taxon>
        <taxon>Flavobacteriales</taxon>
        <taxon>Flavobacteriaceae</taxon>
        <taxon>Lacinutrix</taxon>
    </lineage>
</organism>
<evidence type="ECO:0000256" key="3">
    <source>
        <dbReference type="ARBA" id="ARBA00006006"/>
    </source>
</evidence>
<dbReference type="InterPro" id="IPR003961">
    <property type="entry name" value="FN3_dom"/>
</dbReference>
<keyword evidence="8" id="KW-0378">Hydrolase</keyword>
<dbReference type="GO" id="GO:0008270">
    <property type="term" value="F:zinc ion binding"/>
    <property type="evidence" value="ECO:0007669"/>
    <property type="project" value="InterPro"/>
</dbReference>
<keyword evidence="7" id="KW-0732">Signal</keyword>
<sequence>MLHLRDGSNPRMQMFLFTNPTRDGDLDNVIIAHEYGHGISTRLVGGPNTNALGGSEQMGEGWSDWLGLVLTIRQGDDRNTARGVGTYAIGQPTTGAGIRPTRYSTDFAVNGTDYTDVPSLVVPHGVGYGFATILWDMTWDLIDPEGYDSNLYTGTGGNNIAMALVIEGLKNTANNPGYVSGRNGILQADQDLYGGQYNCLIWDAFAKRGVGVDAVENTNGGTNTNNDQIASFTSACDDPTPINCESTIASFPYNEGFENTLGAWSQGTGDDFDWTLRTGGTPSSSTGPAGAFEGTHYIYVEASSPNFGGKTTLLNSPCFNLSGVANPTANFHYQMTGNSVGTIRLEARLDAEQTWTEVWSKTGDQGAAWVSANVSLLAYAGETVQLRFRATTNTSWQGDIAIDAFSLTTTNPDTQAPSAPSGLSASGTTQTTTNLSWNASTDNVGVTGYEVFRGSTSLGTVTATTFNVTGLTASTTYSFSVRAKDAAGNVSAPSNNLSVTTLSVTPPGGCTGGITAFPYNQSFESGLGGWTQATGDDLNWTRDSGGTPSSNTGPTSGSAGSWYVYVEASSPNYPSKRAILNSPCFNLSSVSQANFTFDYHMYGANDLGSIAVEASNNNGSTWTTIWSQSGVSQGNVWKSVNLDLSSYVGNSVQLRFNRLTGNTWQADIAIDNVGVSSTGGPQPSCSNVTLSLTFDNYPGRNGMVYCKWIGNDCCLRRHLWISTRWLND</sequence>
<evidence type="ECO:0000256" key="8">
    <source>
        <dbReference type="ARBA" id="ARBA00022801"/>
    </source>
</evidence>
<dbReference type="PROSITE" id="PS50060">
    <property type="entry name" value="MAM_2"/>
    <property type="match status" value="2"/>
</dbReference>
<keyword evidence="10" id="KW-0482">Metalloprotease</keyword>
<keyword evidence="12" id="KW-0119">Carbohydrate metabolism</keyword>
<evidence type="ECO:0000256" key="14">
    <source>
        <dbReference type="ARBA" id="ARBA00023326"/>
    </source>
</evidence>
<dbReference type="InterPro" id="IPR000998">
    <property type="entry name" value="MAM_dom"/>
</dbReference>
<dbReference type="InterPro" id="IPR027268">
    <property type="entry name" value="Peptidase_M4/M1_CTD_sf"/>
</dbReference>
<name>A0A9E8SFW6_9FLAO</name>
<dbReference type="SUPFAM" id="SSF55486">
    <property type="entry name" value="Metalloproteases ('zincins'), catalytic domain"/>
    <property type="match status" value="1"/>
</dbReference>
<dbReference type="Pfam" id="PF00041">
    <property type="entry name" value="fn3"/>
    <property type="match status" value="1"/>
</dbReference>
<keyword evidence="19" id="KW-1185">Reference proteome</keyword>
<evidence type="ECO:0000256" key="1">
    <source>
        <dbReference type="ARBA" id="ARBA00001947"/>
    </source>
</evidence>
<evidence type="ECO:0000256" key="7">
    <source>
        <dbReference type="ARBA" id="ARBA00022729"/>
    </source>
</evidence>
<protein>
    <submittedName>
        <fullName evidence="18">M36 family metallopeptidase</fullName>
    </submittedName>
</protein>
<dbReference type="SUPFAM" id="SSF49899">
    <property type="entry name" value="Concanavalin A-like lectins/glucanases"/>
    <property type="match status" value="2"/>
</dbReference>
<feature type="domain" description="Fibronectin type-III" evidence="17">
    <location>
        <begin position="419"/>
        <end position="504"/>
    </location>
</feature>
<dbReference type="SMART" id="SM00137">
    <property type="entry name" value="MAM"/>
    <property type="match status" value="2"/>
</dbReference>
<dbReference type="Gene3D" id="3.10.170.10">
    <property type="match status" value="1"/>
</dbReference>
<feature type="compositionally biased region" description="Polar residues" evidence="15">
    <location>
        <begin position="428"/>
        <end position="439"/>
    </location>
</feature>
<keyword evidence="6" id="KW-0479">Metal-binding</keyword>
<evidence type="ECO:0000256" key="2">
    <source>
        <dbReference type="ARBA" id="ARBA00004613"/>
    </source>
</evidence>
<evidence type="ECO:0000256" key="4">
    <source>
        <dbReference type="ARBA" id="ARBA00022525"/>
    </source>
</evidence>
<dbReference type="Gene3D" id="2.60.40.10">
    <property type="entry name" value="Immunoglobulins"/>
    <property type="match status" value="1"/>
</dbReference>
<evidence type="ECO:0000256" key="12">
    <source>
        <dbReference type="ARBA" id="ARBA00023277"/>
    </source>
</evidence>
<keyword evidence="9" id="KW-0862">Zinc</keyword>
<dbReference type="GO" id="GO:0004553">
    <property type="term" value="F:hydrolase activity, hydrolyzing O-glycosyl compounds"/>
    <property type="evidence" value="ECO:0007669"/>
    <property type="project" value="UniProtKB-ARBA"/>
</dbReference>
<comment type="subcellular location">
    <subcellularLocation>
        <location evidence="2">Secreted</location>
    </subcellularLocation>
</comment>
<dbReference type="AlphaFoldDB" id="A0A9E8SFW6"/>
<evidence type="ECO:0000313" key="18">
    <source>
        <dbReference type="EMBL" id="WAC01145.1"/>
    </source>
</evidence>
<dbReference type="InterPro" id="IPR001842">
    <property type="entry name" value="Peptidase_M36"/>
</dbReference>
<feature type="compositionally biased region" description="Low complexity" evidence="15">
    <location>
        <begin position="416"/>
        <end position="427"/>
    </location>
</feature>
<comment type="similarity">
    <text evidence="3">Belongs to the peptidase M36 family.</text>
</comment>
<dbReference type="PANTHER" id="PTHR33478">
    <property type="entry name" value="EXTRACELLULAR METALLOPROTEINASE MEP"/>
    <property type="match status" value="1"/>
</dbReference>
<evidence type="ECO:0000313" key="19">
    <source>
        <dbReference type="Proteomes" id="UP001164705"/>
    </source>
</evidence>
<dbReference type="Proteomes" id="UP001164705">
    <property type="component" value="Chromosome"/>
</dbReference>
<comment type="cofactor">
    <cofactor evidence="1">
        <name>Zn(2+)</name>
        <dbReference type="ChEBI" id="CHEBI:29105"/>
    </cofactor>
</comment>
<evidence type="ECO:0000256" key="10">
    <source>
        <dbReference type="ARBA" id="ARBA00023049"/>
    </source>
</evidence>
<keyword evidence="13" id="KW-0326">Glycosidase</keyword>
<dbReference type="NCBIfam" id="NF038128">
    <property type="entry name" value="choice_anch_J"/>
    <property type="match status" value="1"/>
</dbReference>
<evidence type="ECO:0000256" key="5">
    <source>
        <dbReference type="ARBA" id="ARBA00022670"/>
    </source>
</evidence>
<dbReference type="Pfam" id="PF02128">
    <property type="entry name" value="Peptidase_M36"/>
    <property type="match status" value="1"/>
</dbReference>
<evidence type="ECO:0000256" key="6">
    <source>
        <dbReference type="ARBA" id="ARBA00022723"/>
    </source>
</evidence>
<proteinExistence type="inferred from homology"/>
<dbReference type="Pfam" id="PF00629">
    <property type="entry name" value="MAM"/>
    <property type="match status" value="2"/>
</dbReference>
<feature type="domain" description="MAM" evidence="16">
    <location>
        <begin position="519"/>
        <end position="687"/>
    </location>
</feature>
<dbReference type="InterPro" id="IPR013320">
    <property type="entry name" value="ConA-like_dom_sf"/>
</dbReference>
<keyword evidence="4" id="KW-0964">Secreted</keyword>
<dbReference type="RefSeq" id="WP_267675761.1">
    <property type="nucleotide sequence ID" value="NZ_CP113088.1"/>
</dbReference>